<dbReference type="RefSeq" id="WP_188522684.1">
    <property type="nucleotide sequence ID" value="NZ_BMDG01000003.1"/>
</dbReference>
<evidence type="ECO:0000313" key="3">
    <source>
        <dbReference type="EMBL" id="GGI06481.1"/>
    </source>
</evidence>
<feature type="compositionally biased region" description="Pro residues" evidence="1">
    <location>
        <begin position="1"/>
        <end position="21"/>
    </location>
</feature>
<evidence type="ECO:0000313" key="4">
    <source>
        <dbReference type="Proteomes" id="UP000632535"/>
    </source>
</evidence>
<dbReference type="InterPro" id="IPR025557">
    <property type="entry name" value="DUF4282"/>
</dbReference>
<feature type="region of interest" description="Disordered" evidence="1">
    <location>
        <begin position="1"/>
        <end position="93"/>
    </location>
</feature>
<evidence type="ECO:0000256" key="1">
    <source>
        <dbReference type="SAM" id="MobiDB-lite"/>
    </source>
</evidence>
<sequence length="195" mass="21428">MTDNPQQPPQPGDPHRPPYPQQPYGQQPPGQQPPGQQPPGREPHGHPPYGEQPSGPSHRPPGEEPPYGRPGETLGDPTAFPGNEVPPDRSVHHLPPTSDGGFFGALFDFSFSRYITPTVVKVVYVVVIVVTALYWLGGLIASFAQDWWVGLLFLLFGWIFALLYLAFVRIVLECFVALISISQKVNAYAHRDGVS</sequence>
<reference evidence="4" key="1">
    <citation type="journal article" date="2019" name="Int. J. Syst. Evol. Microbiol.">
        <title>The Global Catalogue of Microorganisms (GCM) 10K type strain sequencing project: providing services to taxonomists for standard genome sequencing and annotation.</title>
        <authorList>
            <consortium name="The Broad Institute Genomics Platform"/>
            <consortium name="The Broad Institute Genome Sequencing Center for Infectious Disease"/>
            <person name="Wu L."/>
            <person name="Ma J."/>
        </authorList>
    </citation>
    <scope>NUCLEOTIDE SEQUENCE [LARGE SCALE GENOMIC DNA]</scope>
    <source>
        <strain evidence="4">CCM 8653</strain>
    </source>
</reference>
<dbReference type="Proteomes" id="UP000632535">
    <property type="component" value="Unassembled WGS sequence"/>
</dbReference>
<comment type="caution">
    <text evidence="3">The sequence shown here is derived from an EMBL/GenBank/DDBJ whole genome shotgun (WGS) entry which is preliminary data.</text>
</comment>
<keyword evidence="2" id="KW-0472">Membrane</keyword>
<feature type="transmembrane region" description="Helical" evidence="2">
    <location>
        <begin position="122"/>
        <end position="141"/>
    </location>
</feature>
<keyword evidence="4" id="KW-1185">Reference proteome</keyword>
<dbReference type="Pfam" id="PF14110">
    <property type="entry name" value="DUF4282"/>
    <property type="match status" value="1"/>
</dbReference>
<name>A0ABQ2B2P7_9MICO</name>
<proteinExistence type="predicted"/>
<dbReference type="EMBL" id="BMDG01000003">
    <property type="protein sequence ID" value="GGI06481.1"/>
    <property type="molecule type" value="Genomic_DNA"/>
</dbReference>
<evidence type="ECO:0000256" key="2">
    <source>
        <dbReference type="SAM" id="Phobius"/>
    </source>
</evidence>
<feature type="transmembrane region" description="Helical" evidence="2">
    <location>
        <begin position="147"/>
        <end position="172"/>
    </location>
</feature>
<keyword evidence="2" id="KW-1133">Transmembrane helix</keyword>
<evidence type="ECO:0008006" key="5">
    <source>
        <dbReference type="Google" id="ProtNLM"/>
    </source>
</evidence>
<protein>
    <recommendedName>
        <fullName evidence="5">DUF4282 domain-containing protein</fullName>
    </recommendedName>
</protein>
<accession>A0ABQ2B2P7</accession>
<gene>
    <name evidence="3" type="ORF">GCM10007368_11380</name>
</gene>
<organism evidence="3 4">
    <name type="scientific">Isoptericola cucumis</name>
    <dbReference type="NCBI Taxonomy" id="1776856"/>
    <lineage>
        <taxon>Bacteria</taxon>
        <taxon>Bacillati</taxon>
        <taxon>Actinomycetota</taxon>
        <taxon>Actinomycetes</taxon>
        <taxon>Micrococcales</taxon>
        <taxon>Promicromonosporaceae</taxon>
        <taxon>Isoptericola</taxon>
    </lineage>
</organism>
<keyword evidence="2" id="KW-0812">Transmembrane</keyword>